<evidence type="ECO:0000313" key="1">
    <source>
        <dbReference type="EnsemblMetazoa" id="MESCA007479-PA"/>
    </source>
</evidence>
<dbReference type="Proteomes" id="UP000015102">
    <property type="component" value="Unassembled WGS sequence"/>
</dbReference>
<dbReference type="EnsemblMetazoa" id="MESCA007479-RA">
    <property type="protein sequence ID" value="MESCA007479-PA"/>
    <property type="gene ID" value="MESCA007479"/>
</dbReference>
<dbReference type="EMBL" id="CAQQ02088570">
    <property type="status" value="NOT_ANNOTATED_CDS"/>
    <property type="molecule type" value="Genomic_DNA"/>
</dbReference>
<organism evidence="1 2">
    <name type="scientific">Megaselia scalaris</name>
    <name type="common">Humpbacked fly</name>
    <name type="synonym">Phora scalaris</name>
    <dbReference type="NCBI Taxonomy" id="36166"/>
    <lineage>
        <taxon>Eukaryota</taxon>
        <taxon>Metazoa</taxon>
        <taxon>Ecdysozoa</taxon>
        <taxon>Arthropoda</taxon>
        <taxon>Hexapoda</taxon>
        <taxon>Insecta</taxon>
        <taxon>Pterygota</taxon>
        <taxon>Neoptera</taxon>
        <taxon>Endopterygota</taxon>
        <taxon>Diptera</taxon>
        <taxon>Brachycera</taxon>
        <taxon>Muscomorpha</taxon>
        <taxon>Platypezoidea</taxon>
        <taxon>Phoridae</taxon>
        <taxon>Megaseliini</taxon>
        <taxon>Megaselia</taxon>
    </lineage>
</organism>
<keyword evidence="2" id="KW-1185">Reference proteome</keyword>
<name>T1GUR1_MEGSC</name>
<reference evidence="1" key="2">
    <citation type="submission" date="2015-06" db="UniProtKB">
        <authorList>
            <consortium name="EnsemblMetazoa"/>
        </authorList>
    </citation>
    <scope>IDENTIFICATION</scope>
</reference>
<proteinExistence type="predicted"/>
<protein>
    <submittedName>
        <fullName evidence="1">Uncharacterized protein</fullName>
    </submittedName>
</protein>
<evidence type="ECO:0000313" key="2">
    <source>
        <dbReference type="Proteomes" id="UP000015102"/>
    </source>
</evidence>
<accession>T1GUR1</accession>
<dbReference type="EMBL" id="CAQQ02088569">
    <property type="status" value="NOT_ANNOTATED_CDS"/>
    <property type="molecule type" value="Genomic_DNA"/>
</dbReference>
<reference evidence="2" key="1">
    <citation type="submission" date="2013-02" db="EMBL/GenBank/DDBJ databases">
        <authorList>
            <person name="Hughes D."/>
        </authorList>
    </citation>
    <scope>NUCLEOTIDE SEQUENCE</scope>
    <source>
        <strain>Durham</strain>
        <strain evidence="2">NC isolate 2 -- Noor lab</strain>
    </source>
</reference>
<dbReference type="AlphaFoldDB" id="T1GUR1"/>
<sequence length="94" mass="10951">MKTSYEKYANGKTILEGDLILLFNLQRKKGICPKLTNSWEGFSIKLMIYSTGLTDNNLVYGSKIRIVHFNRLMKYSPPNLMFKEDIQIPRLDFS</sequence>
<dbReference type="HOGENOM" id="CLU_191892_0_0_1"/>